<evidence type="ECO:0000256" key="4">
    <source>
        <dbReference type="PROSITE-ProRule" id="PRU00708"/>
    </source>
</evidence>
<dbReference type="Proteomes" id="UP000655225">
    <property type="component" value="Unassembled WGS sequence"/>
</dbReference>
<dbReference type="GO" id="GO:0009451">
    <property type="term" value="P:RNA modification"/>
    <property type="evidence" value="ECO:0007669"/>
    <property type="project" value="InterPro"/>
</dbReference>
<dbReference type="Gene3D" id="1.25.40.10">
    <property type="entry name" value="Tetratricopeptide repeat domain"/>
    <property type="match status" value="7"/>
</dbReference>
<feature type="repeat" description="PPR" evidence="4">
    <location>
        <begin position="622"/>
        <end position="656"/>
    </location>
</feature>
<accession>A0A834Y5Z6</accession>
<evidence type="ECO:0000313" key="6">
    <source>
        <dbReference type="Proteomes" id="UP000655225"/>
    </source>
</evidence>
<dbReference type="PANTHER" id="PTHR47926:SF435">
    <property type="entry name" value="PENTACOTRIPEPTIDE-REPEAT REGION OF PRORP DOMAIN-CONTAINING PROTEIN"/>
    <property type="match status" value="1"/>
</dbReference>
<gene>
    <name evidence="5" type="ORF">HHK36_033434</name>
</gene>
<feature type="repeat" description="PPR" evidence="4">
    <location>
        <begin position="520"/>
        <end position="554"/>
    </location>
</feature>
<dbReference type="PROSITE" id="PS51375">
    <property type="entry name" value="PPR"/>
    <property type="match status" value="6"/>
</dbReference>
<dbReference type="Pfam" id="PF20431">
    <property type="entry name" value="E_motif"/>
    <property type="match status" value="2"/>
</dbReference>
<dbReference type="FunFam" id="1.25.40.10:FF:000196">
    <property type="entry name" value="Pentatricopeptide repeat-containing protein At4g14850"/>
    <property type="match status" value="1"/>
</dbReference>
<dbReference type="Pfam" id="PF01535">
    <property type="entry name" value="PPR"/>
    <property type="match status" value="6"/>
</dbReference>
<protein>
    <recommendedName>
        <fullName evidence="7">Pentatricopeptide repeat-containing protein</fullName>
    </recommendedName>
</protein>
<dbReference type="PANTHER" id="PTHR47926">
    <property type="entry name" value="PENTATRICOPEPTIDE REPEAT-CONTAINING PROTEIN"/>
    <property type="match status" value="1"/>
</dbReference>
<evidence type="ECO:0000256" key="2">
    <source>
        <dbReference type="ARBA" id="ARBA00022737"/>
    </source>
</evidence>
<comment type="caution">
    <text evidence="5">The sequence shown here is derived from an EMBL/GenBank/DDBJ whole genome shotgun (WGS) entry which is preliminary data.</text>
</comment>
<dbReference type="InterPro" id="IPR002885">
    <property type="entry name" value="PPR_rpt"/>
</dbReference>
<dbReference type="OrthoDB" id="733253at2759"/>
<feature type="repeat" description="PPR" evidence="4">
    <location>
        <begin position="811"/>
        <end position="845"/>
    </location>
</feature>
<evidence type="ECO:0000256" key="1">
    <source>
        <dbReference type="ARBA" id="ARBA00006643"/>
    </source>
</evidence>
<organism evidence="5 6">
    <name type="scientific">Tetracentron sinense</name>
    <name type="common">Spur-leaf</name>
    <dbReference type="NCBI Taxonomy" id="13715"/>
    <lineage>
        <taxon>Eukaryota</taxon>
        <taxon>Viridiplantae</taxon>
        <taxon>Streptophyta</taxon>
        <taxon>Embryophyta</taxon>
        <taxon>Tracheophyta</taxon>
        <taxon>Spermatophyta</taxon>
        <taxon>Magnoliopsida</taxon>
        <taxon>Trochodendrales</taxon>
        <taxon>Trochodendraceae</taxon>
        <taxon>Tetracentron</taxon>
    </lineage>
</organism>
<comment type="similarity">
    <text evidence="1">Belongs to the PPR family. PCMP-H subfamily.</text>
</comment>
<feature type="repeat" description="PPR" evidence="4">
    <location>
        <begin position="318"/>
        <end position="352"/>
    </location>
</feature>
<dbReference type="InterPro" id="IPR046848">
    <property type="entry name" value="E_motif"/>
</dbReference>
<dbReference type="NCBIfam" id="TIGR00756">
    <property type="entry name" value="PPR"/>
    <property type="match status" value="5"/>
</dbReference>
<name>A0A834Y5Z6_TETSI</name>
<dbReference type="FunFam" id="1.25.40.10:FF:000343">
    <property type="entry name" value="Pentatricopeptide repeat-containing protein At3g58590"/>
    <property type="match status" value="1"/>
</dbReference>
<dbReference type="InterPro" id="IPR011990">
    <property type="entry name" value="TPR-like_helical_dom_sf"/>
</dbReference>
<dbReference type="GO" id="GO:0003723">
    <property type="term" value="F:RNA binding"/>
    <property type="evidence" value="ECO:0007669"/>
    <property type="project" value="InterPro"/>
</dbReference>
<keyword evidence="6" id="KW-1185">Reference proteome</keyword>
<sequence>MRISQNFLTLNLKSFLPITNKLPNLHLNFTHQLHVSKSSLLQSNLVGRKDPIAFATALTFSSKIKSFVLGKQIHAQIIKLGFYDSIFLQNSLIVMYSKCVVLSYGLKLFGEMSERNLVSWTSLISGAIQNGEFELGLEMYLDMMRTGLRPNEFALGSVLRACTSLEAVKFGLSIHCVALKFGIEKNLFVGCSILHMYAKCGDIEVAEQVFECMGDLDVGCWNAMIGGYALNGHGFEAIKLVSLMHHRGTIMDQFTFMNALKGCSILGDLTFGRQIHGLIIRSEVEFNPSGINSLMDMYFKMGGKDYALKLFAKMEEKDVISWNTVFSGFSQGENAREVTNFFSKMLSTGLKPNHVTFSITFRLCAEVLDLVLGLQFYCHAFHLGFFDDALVASSLINMFSRCGVLEMARFLFDSVPAKNVITWNEMISGYNLNCCDMEALKLFCNLWELGTEVNEFTFSSILGACSRTEHQQIGKQIHGAIIKSGFGFHGFVCGSLINAYARFGLVEESFKVFNGIARLDLASWGAMVSAFVHQGCSYEALKLLNQLKEAGEKPDEFILGSVLNCCANISAYHQTKSIHSHVIKTGFEKHVCVASAVVDAYAKCGDIESSRMTFDQSSRYDDSVLFNAMIMAYAQHGLIMKAIEIFEKMKWSNLQPSHATFVSVITACSHLGLVDQGRWFFESIRLDYGMEPSAENFGCLVDLFSRNGFLEEAKHVVEVIPFPPWPAIWRSLLSGCRIHGHIELGEWAAKRLLQLVPENDAAYVLLSKFYSEEGRWEDAAKVLCDKVLFGGAYEVKSWENCQEVASVGSQNDAAYVLLSKVYSEEGRWEDAAKVRRRMKERGVRKEPRYSFLDTKSLQVLCDKVLFGGAYEVKDSLNCMFQIDMGTGQDWNMELVKTGRRYVSRTQEVSKNCRLLCK</sequence>
<dbReference type="FunFam" id="1.25.40.10:FF:000201">
    <property type="entry name" value="Pentatricopeptide repeat-containing protein mitochondrial"/>
    <property type="match status" value="1"/>
</dbReference>
<dbReference type="EMBL" id="JABCRI010001406">
    <property type="protein sequence ID" value="KAF8364595.1"/>
    <property type="molecule type" value="Genomic_DNA"/>
</dbReference>
<comment type="similarity">
    <text evidence="3">Belongs to the PPR family. PCMP-E subfamily.</text>
</comment>
<dbReference type="OMA" id="WPAIWRS"/>
<dbReference type="AlphaFoldDB" id="A0A834Y5Z6"/>
<dbReference type="Pfam" id="PF13041">
    <property type="entry name" value="PPR_2"/>
    <property type="match status" value="2"/>
</dbReference>
<dbReference type="FunFam" id="1.25.40.10:FF:000090">
    <property type="entry name" value="Pentatricopeptide repeat-containing protein, chloroplastic"/>
    <property type="match status" value="1"/>
</dbReference>
<dbReference type="SUPFAM" id="SSF48452">
    <property type="entry name" value="TPR-like"/>
    <property type="match status" value="1"/>
</dbReference>
<feature type="repeat" description="PPR" evidence="4">
    <location>
        <begin position="116"/>
        <end position="150"/>
    </location>
</feature>
<evidence type="ECO:0000313" key="5">
    <source>
        <dbReference type="EMBL" id="KAF8364595.1"/>
    </source>
</evidence>
<keyword evidence="2" id="KW-0677">Repeat</keyword>
<proteinExistence type="inferred from homology"/>
<reference evidence="5 6" key="1">
    <citation type="submission" date="2020-04" db="EMBL/GenBank/DDBJ databases">
        <title>Plant Genome Project.</title>
        <authorList>
            <person name="Zhang R.-G."/>
        </authorList>
    </citation>
    <scope>NUCLEOTIDE SEQUENCE [LARGE SCALE GENOMIC DNA]</scope>
    <source>
        <strain evidence="5">YNK0</strain>
        <tissue evidence="5">Leaf</tissue>
    </source>
</reference>
<feature type="repeat" description="PPR" evidence="4">
    <location>
        <begin position="217"/>
        <end position="251"/>
    </location>
</feature>
<dbReference type="InterPro" id="IPR046960">
    <property type="entry name" value="PPR_At4g14850-like_plant"/>
</dbReference>
<evidence type="ECO:0008006" key="7">
    <source>
        <dbReference type="Google" id="ProtNLM"/>
    </source>
</evidence>
<evidence type="ECO:0000256" key="3">
    <source>
        <dbReference type="ARBA" id="ARBA00061659"/>
    </source>
</evidence>